<dbReference type="Proteomes" id="UP000006727">
    <property type="component" value="Chromosome 19"/>
</dbReference>
<dbReference type="InParanoid" id="A0A2K1IXS8"/>
<dbReference type="AlphaFoldDB" id="A0A2K1IXS8"/>
<reference evidence="1 3" key="2">
    <citation type="journal article" date="2018" name="Plant J.">
        <title>The Physcomitrella patens chromosome-scale assembly reveals moss genome structure and evolution.</title>
        <authorList>
            <person name="Lang D."/>
            <person name="Ullrich K.K."/>
            <person name="Murat F."/>
            <person name="Fuchs J."/>
            <person name="Jenkins J."/>
            <person name="Haas F.B."/>
            <person name="Piednoel M."/>
            <person name="Gundlach H."/>
            <person name="Van Bel M."/>
            <person name="Meyberg R."/>
            <person name="Vives C."/>
            <person name="Morata J."/>
            <person name="Symeonidi A."/>
            <person name="Hiss M."/>
            <person name="Muchero W."/>
            <person name="Kamisugi Y."/>
            <person name="Saleh O."/>
            <person name="Blanc G."/>
            <person name="Decker E.L."/>
            <person name="van Gessel N."/>
            <person name="Grimwood J."/>
            <person name="Hayes R.D."/>
            <person name="Graham S.W."/>
            <person name="Gunter L.E."/>
            <person name="McDaniel S.F."/>
            <person name="Hoernstein S.N.W."/>
            <person name="Larsson A."/>
            <person name="Li F.W."/>
            <person name="Perroud P.F."/>
            <person name="Phillips J."/>
            <person name="Ranjan P."/>
            <person name="Rokshar D.S."/>
            <person name="Rothfels C.J."/>
            <person name="Schneider L."/>
            <person name="Shu S."/>
            <person name="Stevenson D.W."/>
            <person name="Thummler F."/>
            <person name="Tillich M."/>
            <person name="Villarreal Aguilar J.C."/>
            <person name="Widiez T."/>
            <person name="Wong G.K."/>
            <person name="Wymore A."/>
            <person name="Zhang Y."/>
            <person name="Zimmer A.D."/>
            <person name="Quatrano R.S."/>
            <person name="Mayer K.F.X."/>
            <person name="Goodstein D."/>
            <person name="Casacuberta J.M."/>
            <person name="Vandepoele K."/>
            <person name="Reski R."/>
            <person name="Cuming A.C."/>
            <person name="Tuskan G.A."/>
            <person name="Maumus F."/>
            <person name="Salse J."/>
            <person name="Schmutz J."/>
            <person name="Rensing S.A."/>
        </authorList>
    </citation>
    <scope>NUCLEOTIDE SEQUENCE [LARGE SCALE GENOMIC DNA]</scope>
    <source>
        <strain evidence="2 3">cv. Gransden 2004</strain>
    </source>
</reference>
<dbReference type="EnsemblPlants" id="Pp3c19_8880V3.1">
    <property type="protein sequence ID" value="PAC:32938190.CDS.1"/>
    <property type="gene ID" value="Pp3c19_8880"/>
</dbReference>
<sequence>MVIRGGSGEAPLRGCPCRVVSSWYHVGQLTLRPEEAGNAAMTLRQHTHGALHQPAALSWTQGE</sequence>
<dbReference type="EMBL" id="ABEU02000019">
    <property type="protein sequence ID" value="PNR34083.1"/>
    <property type="molecule type" value="Genomic_DNA"/>
</dbReference>
<keyword evidence="3" id="KW-1185">Reference proteome</keyword>
<evidence type="ECO:0000313" key="3">
    <source>
        <dbReference type="Proteomes" id="UP000006727"/>
    </source>
</evidence>
<accession>A0A2K1IXS8</accession>
<evidence type="ECO:0000313" key="1">
    <source>
        <dbReference type="EMBL" id="PNR34083.1"/>
    </source>
</evidence>
<reference evidence="1 3" key="1">
    <citation type="journal article" date="2008" name="Science">
        <title>The Physcomitrella genome reveals evolutionary insights into the conquest of land by plants.</title>
        <authorList>
            <person name="Rensing S."/>
            <person name="Lang D."/>
            <person name="Zimmer A."/>
            <person name="Terry A."/>
            <person name="Salamov A."/>
            <person name="Shapiro H."/>
            <person name="Nishiyama T."/>
            <person name="Perroud P.-F."/>
            <person name="Lindquist E."/>
            <person name="Kamisugi Y."/>
            <person name="Tanahashi T."/>
            <person name="Sakakibara K."/>
            <person name="Fujita T."/>
            <person name="Oishi K."/>
            <person name="Shin-I T."/>
            <person name="Kuroki Y."/>
            <person name="Toyoda A."/>
            <person name="Suzuki Y."/>
            <person name="Hashimoto A."/>
            <person name="Yamaguchi K."/>
            <person name="Sugano A."/>
            <person name="Kohara Y."/>
            <person name="Fujiyama A."/>
            <person name="Anterola A."/>
            <person name="Aoki S."/>
            <person name="Ashton N."/>
            <person name="Barbazuk W.B."/>
            <person name="Barker E."/>
            <person name="Bennetzen J."/>
            <person name="Bezanilla M."/>
            <person name="Blankenship R."/>
            <person name="Cho S.H."/>
            <person name="Dutcher S."/>
            <person name="Estelle M."/>
            <person name="Fawcett J.A."/>
            <person name="Gundlach H."/>
            <person name="Hanada K."/>
            <person name="Heyl A."/>
            <person name="Hicks K.A."/>
            <person name="Hugh J."/>
            <person name="Lohr M."/>
            <person name="Mayer K."/>
            <person name="Melkozernov A."/>
            <person name="Murata T."/>
            <person name="Nelson D."/>
            <person name="Pils B."/>
            <person name="Prigge M."/>
            <person name="Reiss B."/>
            <person name="Renner T."/>
            <person name="Rombauts S."/>
            <person name="Rushton P."/>
            <person name="Sanderfoot A."/>
            <person name="Schween G."/>
            <person name="Shiu S.-H."/>
            <person name="Stueber K."/>
            <person name="Theodoulou F.L."/>
            <person name="Tu H."/>
            <person name="Van de Peer Y."/>
            <person name="Verrier P.J."/>
            <person name="Waters E."/>
            <person name="Wood A."/>
            <person name="Yang L."/>
            <person name="Cove D."/>
            <person name="Cuming A."/>
            <person name="Hasebe M."/>
            <person name="Lucas S."/>
            <person name="Mishler D.B."/>
            <person name="Reski R."/>
            <person name="Grigoriev I."/>
            <person name="Quatrano R.S."/>
            <person name="Boore J.L."/>
        </authorList>
    </citation>
    <scope>NUCLEOTIDE SEQUENCE [LARGE SCALE GENOMIC DNA]</scope>
    <source>
        <strain evidence="2 3">cv. Gransden 2004</strain>
    </source>
</reference>
<organism evidence="1">
    <name type="scientific">Physcomitrium patens</name>
    <name type="common">Spreading-leaved earth moss</name>
    <name type="synonym">Physcomitrella patens</name>
    <dbReference type="NCBI Taxonomy" id="3218"/>
    <lineage>
        <taxon>Eukaryota</taxon>
        <taxon>Viridiplantae</taxon>
        <taxon>Streptophyta</taxon>
        <taxon>Embryophyta</taxon>
        <taxon>Bryophyta</taxon>
        <taxon>Bryophytina</taxon>
        <taxon>Bryopsida</taxon>
        <taxon>Funariidae</taxon>
        <taxon>Funariales</taxon>
        <taxon>Funariaceae</taxon>
        <taxon>Physcomitrium</taxon>
    </lineage>
</organism>
<name>A0A2K1IXS8_PHYPA</name>
<gene>
    <name evidence="1" type="ORF">PHYPA_023899</name>
</gene>
<reference evidence="2" key="3">
    <citation type="submission" date="2020-12" db="UniProtKB">
        <authorList>
            <consortium name="EnsemblPlants"/>
        </authorList>
    </citation>
    <scope>IDENTIFICATION</scope>
</reference>
<dbReference type="Gramene" id="Pp3c19_8880V3.1">
    <property type="protein sequence ID" value="PAC:32938190.CDS.1"/>
    <property type="gene ID" value="Pp3c19_8880"/>
</dbReference>
<evidence type="ECO:0000313" key="2">
    <source>
        <dbReference type="EnsemblPlants" id="PAC:32938190.CDS.1"/>
    </source>
</evidence>
<protein>
    <submittedName>
        <fullName evidence="1 2">Uncharacterized protein</fullName>
    </submittedName>
</protein>
<proteinExistence type="predicted"/>